<dbReference type="PANTHER" id="PTHR43280:SF14">
    <property type="entry name" value="MELIBIOSE OPERON REGULATORY PROTEIN"/>
    <property type="match status" value="1"/>
</dbReference>
<organism evidence="5 6">
    <name type="scientific">Vibrio harveyi</name>
    <name type="common">Beneckea harveyi</name>
    <dbReference type="NCBI Taxonomy" id="669"/>
    <lineage>
        <taxon>Bacteria</taxon>
        <taxon>Pseudomonadati</taxon>
        <taxon>Pseudomonadota</taxon>
        <taxon>Gammaproteobacteria</taxon>
        <taxon>Vibrionales</taxon>
        <taxon>Vibrionaceae</taxon>
        <taxon>Vibrio</taxon>
    </lineage>
</organism>
<dbReference type="SMART" id="SM00342">
    <property type="entry name" value="HTH_ARAC"/>
    <property type="match status" value="1"/>
</dbReference>
<dbReference type="GO" id="GO:0003700">
    <property type="term" value="F:DNA-binding transcription factor activity"/>
    <property type="evidence" value="ECO:0007669"/>
    <property type="project" value="InterPro"/>
</dbReference>
<evidence type="ECO:0000256" key="2">
    <source>
        <dbReference type="ARBA" id="ARBA00023125"/>
    </source>
</evidence>
<dbReference type="GO" id="GO:0043565">
    <property type="term" value="F:sequence-specific DNA binding"/>
    <property type="evidence" value="ECO:0007669"/>
    <property type="project" value="InterPro"/>
</dbReference>
<keyword evidence="2" id="KW-0238">DNA-binding</keyword>
<dbReference type="Proteomes" id="UP000008367">
    <property type="component" value="Unassembled WGS sequence"/>
</dbReference>
<name>A0A454CPH9_VIBHA</name>
<keyword evidence="1" id="KW-0805">Transcription regulation</keyword>
<dbReference type="InterPro" id="IPR009057">
    <property type="entry name" value="Homeodomain-like_sf"/>
</dbReference>
<comment type="caution">
    <text evidence="5">The sequence shown here is derived from an EMBL/GenBank/DDBJ whole genome shotgun (WGS) entry which is preliminary data.</text>
</comment>
<keyword evidence="3" id="KW-0804">Transcription</keyword>
<gene>
    <name evidence="5" type="ORF">VCHENC02_5780</name>
</gene>
<dbReference type="InterPro" id="IPR018060">
    <property type="entry name" value="HTH_AraC"/>
</dbReference>
<dbReference type="PRINTS" id="PR00032">
    <property type="entry name" value="HTHARAC"/>
</dbReference>
<dbReference type="STRING" id="669.AL538_05190"/>
<dbReference type="InterPro" id="IPR018062">
    <property type="entry name" value="HTH_AraC-typ_CS"/>
</dbReference>
<dbReference type="PANTHER" id="PTHR43280">
    <property type="entry name" value="ARAC-FAMILY TRANSCRIPTIONAL REGULATOR"/>
    <property type="match status" value="1"/>
</dbReference>
<proteinExistence type="predicted"/>
<dbReference type="AlphaFoldDB" id="A0A454CPH9"/>
<dbReference type="InterPro" id="IPR020449">
    <property type="entry name" value="Tscrpt_reg_AraC-type_HTH"/>
</dbReference>
<reference evidence="5 6" key="1">
    <citation type="submission" date="2012-10" db="EMBL/GenBank/DDBJ databases">
        <title>Genome sequence of Vibrio Cholerae HENC-02.</title>
        <authorList>
            <person name="Eppinger M."/>
            <person name="Hasan N.A."/>
            <person name="Sengamalay N."/>
            <person name="Hine E."/>
            <person name="Su Q."/>
            <person name="Daugherty S.C."/>
            <person name="Young S."/>
            <person name="Sadzewicz L."/>
            <person name="Tallon L."/>
            <person name="Cebula T.A."/>
            <person name="Ravel J."/>
            <person name="Colwell R.R."/>
        </authorList>
    </citation>
    <scope>NUCLEOTIDE SEQUENCE [LARGE SCALE GENOMIC DNA]</scope>
    <source>
        <strain evidence="5 6">HENC-02</strain>
    </source>
</reference>
<dbReference type="PROSITE" id="PS01124">
    <property type="entry name" value="HTH_ARAC_FAMILY_2"/>
    <property type="match status" value="1"/>
</dbReference>
<evidence type="ECO:0000259" key="4">
    <source>
        <dbReference type="PROSITE" id="PS01124"/>
    </source>
</evidence>
<evidence type="ECO:0000313" key="5">
    <source>
        <dbReference type="EMBL" id="EKM28308.1"/>
    </source>
</evidence>
<evidence type="ECO:0000256" key="3">
    <source>
        <dbReference type="ARBA" id="ARBA00023163"/>
    </source>
</evidence>
<evidence type="ECO:0000313" key="6">
    <source>
        <dbReference type="Proteomes" id="UP000008367"/>
    </source>
</evidence>
<feature type="domain" description="HTH araC/xylS-type" evidence="4">
    <location>
        <begin position="35"/>
        <end position="133"/>
    </location>
</feature>
<protein>
    <submittedName>
        <fullName evidence="5">Bacterial regulatory helix-turn-helix s, AraC family protein</fullName>
    </submittedName>
</protein>
<dbReference type="SUPFAM" id="SSF46689">
    <property type="entry name" value="Homeodomain-like"/>
    <property type="match status" value="2"/>
</dbReference>
<dbReference type="PROSITE" id="PS00041">
    <property type="entry name" value="HTH_ARAC_FAMILY_1"/>
    <property type="match status" value="1"/>
</dbReference>
<dbReference type="EMBL" id="AJSR01002583">
    <property type="protein sequence ID" value="EKM28308.1"/>
    <property type="molecule type" value="Genomic_DNA"/>
</dbReference>
<accession>A0A454CPH9</accession>
<dbReference type="Pfam" id="PF12833">
    <property type="entry name" value="HTH_18"/>
    <property type="match status" value="1"/>
</dbReference>
<dbReference type="Gene3D" id="1.10.10.60">
    <property type="entry name" value="Homeodomain-like"/>
    <property type="match status" value="2"/>
</dbReference>
<evidence type="ECO:0000256" key="1">
    <source>
        <dbReference type="ARBA" id="ARBA00023015"/>
    </source>
</evidence>
<sequence>MLKRMCLDGWQQLSINRQEKSTKKGVSKHSQFYVSQMLEYIATHHNQPVTIKDIAEHIGLHTNYAMNVFQRTMQMTIKQYITAMRINHARALLSDTDRTILDIALTVGFNSSSRFYETFQNYIGVTPTQYRKKSREDHRWSSHSTSPLYELEKGAIDGKRPLTVR</sequence>